<keyword evidence="2" id="KW-1185">Reference proteome</keyword>
<gene>
    <name evidence="1" type="ORF">SAMN05216275_105276</name>
</gene>
<organism evidence="1 2">
    <name type="scientific">Streptosporangium canum</name>
    <dbReference type="NCBI Taxonomy" id="324952"/>
    <lineage>
        <taxon>Bacteria</taxon>
        <taxon>Bacillati</taxon>
        <taxon>Actinomycetota</taxon>
        <taxon>Actinomycetes</taxon>
        <taxon>Streptosporangiales</taxon>
        <taxon>Streptosporangiaceae</taxon>
        <taxon>Streptosporangium</taxon>
    </lineage>
</organism>
<accession>A0A1I3LVX3</accession>
<proteinExistence type="predicted"/>
<protein>
    <submittedName>
        <fullName evidence="1">Uncharacterized protein</fullName>
    </submittedName>
</protein>
<sequence>MLTVESDSEIERILSELTACGRSAADVIHEAIHLTVRLCRI</sequence>
<reference evidence="2" key="1">
    <citation type="submission" date="2016-10" db="EMBL/GenBank/DDBJ databases">
        <authorList>
            <person name="Varghese N."/>
            <person name="Submissions S."/>
        </authorList>
    </citation>
    <scope>NUCLEOTIDE SEQUENCE [LARGE SCALE GENOMIC DNA]</scope>
    <source>
        <strain evidence="2">CGMCC 4.2126</strain>
    </source>
</reference>
<dbReference type="EMBL" id="FOQY01000005">
    <property type="protein sequence ID" value="SFI88710.1"/>
    <property type="molecule type" value="Genomic_DNA"/>
</dbReference>
<evidence type="ECO:0000313" key="1">
    <source>
        <dbReference type="EMBL" id="SFI88710.1"/>
    </source>
</evidence>
<name>A0A1I3LVX3_9ACTN</name>
<dbReference type="AlphaFoldDB" id="A0A1I3LVX3"/>
<dbReference type="GeneID" id="96304407"/>
<dbReference type="RefSeq" id="WP_281249834.1">
    <property type="nucleotide sequence ID" value="NZ_FOQY01000005.1"/>
</dbReference>
<evidence type="ECO:0000313" key="2">
    <source>
        <dbReference type="Proteomes" id="UP000199111"/>
    </source>
</evidence>
<dbReference type="Proteomes" id="UP000199111">
    <property type="component" value="Unassembled WGS sequence"/>
</dbReference>